<accession>A0A2V3IT26</accession>
<protein>
    <submittedName>
        <fullName evidence="1">Putative RNA-binding protein YlmH</fullName>
    </submittedName>
</protein>
<dbReference type="Gene3D" id="3.30.70.330">
    <property type="match status" value="1"/>
</dbReference>
<keyword evidence="2" id="KW-1185">Reference proteome</keyword>
<dbReference type="Proteomes" id="UP000247409">
    <property type="component" value="Unassembled WGS sequence"/>
</dbReference>
<dbReference type="STRING" id="448386.A0A2V3IT26"/>
<dbReference type="SUPFAM" id="SSF55174">
    <property type="entry name" value="Alpha-L RNA-binding motif"/>
    <property type="match status" value="1"/>
</dbReference>
<dbReference type="OrthoDB" id="4150at2759"/>
<dbReference type="EMBL" id="NBIV01000065">
    <property type="protein sequence ID" value="PXF45278.1"/>
    <property type="molecule type" value="Genomic_DNA"/>
</dbReference>
<gene>
    <name evidence="1" type="ORF">BWQ96_04977</name>
</gene>
<organism evidence="1 2">
    <name type="scientific">Gracilariopsis chorda</name>
    <dbReference type="NCBI Taxonomy" id="448386"/>
    <lineage>
        <taxon>Eukaryota</taxon>
        <taxon>Rhodophyta</taxon>
        <taxon>Florideophyceae</taxon>
        <taxon>Rhodymeniophycidae</taxon>
        <taxon>Gracilariales</taxon>
        <taxon>Gracilariaceae</taxon>
        <taxon>Gracilariopsis</taxon>
    </lineage>
</organism>
<name>A0A2V3IT26_9FLOR</name>
<comment type="caution">
    <text evidence="1">The sequence shown here is derived from an EMBL/GenBank/DDBJ whole genome shotgun (WGS) entry which is preliminary data.</text>
</comment>
<evidence type="ECO:0000313" key="2">
    <source>
        <dbReference type="Proteomes" id="UP000247409"/>
    </source>
</evidence>
<dbReference type="AlphaFoldDB" id="A0A2V3IT26"/>
<reference evidence="1 2" key="1">
    <citation type="journal article" date="2018" name="Mol. Biol. Evol.">
        <title>Analysis of the draft genome of the red seaweed Gracilariopsis chorda provides insights into genome size evolution in Rhodophyta.</title>
        <authorList>
            <person name="Lee J."/>
            <person name="Yang E.C."/>
            <person name="Graf L."/>
            <person name="Yang J.H."/>
            <person name="Qiu H."/>
            <person name="Zel Zion U."/>
            <person name="Chan C.X."/>
            <person name="Stephens T.G."/>
            <person name="Weber A.P.M."/>
            <person name="Boo G.H."/>
            <person name="Boo S.M."/>
            <person name="Kim K.M."/>
            <person name="Shin Y."/>
            <person name="Jung M."/>
            <person name="Lee S.J."/>
            <person name="Yim H.S."/>
            <person name="Lee J.H."/>
            <person name="Bhattacharya D."/>
            <person name="Yoon H.S."/>
        </authorList>
    </citation>
    <scope>NUCLEOTIDE SEQUENCE [LARGE SCALE GENOMIC DNA]</scope>
    <source>
        <strain evidence="1 2">SKKU-2015</strain>
        <tissue evidence="1">Whole body</tissue>
    </source>
</reference>
<evidence type="ECO:0000313" key="1">
    <source>
        <dbReference type="EMBL" id="PXF45278.1"/>
    </source>
</evidence>
<proteinExistence type="predicted"/>
<dbReference type="InterPro" id="IPR012677">
    <property type="entry name" value="Nucleotide-bd_a/b_plait_sf"/>
</dbReference>
<sequence length="166" mass="18149">MEDNFDDKVSHRNFMGAVLSKGLDLAHIGIIRVLHDGRGAQVIMTHDVAYMLESSMQIVRHTMVSTHTHDMTQLEETGRAMKAVHSVESSLRLDAVGSSGLSMSRRKFAKPLAKGLISHNQRVARSGSKSVGVANTISARGVGKVCVEDVSRTKRGRYSVSMARFV</sequence>